<sequence length="332" mass="36746">MCPEQLFLAANLTRQTAALEVSPELNEWKNATISLLRKAQDDLQSDEQRCHSTFAEHNKKFPELKAAIEGTVEPLGVALKDLNEAYTVVQQADSTVKSATNAVATMNETMLSSFNRSGALLCDMLRRREELDTQLHATMAHLAEAHRHAVTMDEDRVALLATSAAVDKVLLSVKAAISKLPNSGPLSLPLAGGLFAPESIYSAKESAERLKNAASLSLEHASQVKQRTKDVEAQLSRIRELFADVTDRLIAGLNETQLNVSNLTADNCNKELSEALRKPWERVFDHAVKMNTRVLWEAKRGLEQLEAQNKLMGSNLTQISSTVHTHGRWLWT</sequence>
<evidence type="ECO:0000313" key="2">
    <source>
        <dbReference type="Proteomes" id="UP000009027"/>
    </source>
</evidence>
<evidence type="ECO:0000313" key="1">
    <source>
        <dbReference type="EMBL" id="CCD18216.1"/>
    </source>
</evidence>
<dbReference type="AlphaFoldDB" id="F9WL30"/>
<reference evidence="1 2" key="1">
    <citation type="journal article" date="2012" name="Proc. Natl. Acad. Sci. U.S.A.">
        <title>Antigenic diversity is generated by distinct evolutionary mechanisms in African trypanosome species.</title>
        <authorList>
            <person name="Jackson A.P."/>
            <person name="Berry A."/>
            <person name="Aslett M."/>
            <person name="Allison H.C."/>
            <person name="Burton P."/>
            <person name="Vavrova-Anderson J."/>
            <person name="Brown R."/>
            <person name="Browne H."/>
            <person name="Corton N."/>
            <person name="Hauser H."/>
            <person name="Gamble J."/>
            <person name="Gilderthorp R."/>
            <person name="Marcello L."/>
            <person name="McQuillan J."/>
            <person name="Otto T.D."/>
            <person name="Quail M.A."/>
            <person name="Sanders M.J."/>
            <person name="van Tonder A."/>
            <person name="Ginger M.L."/>
            <person name="Field M.C."/>
            <person name="Barry J.D."/>
            <person name="Hertz-Fowler C."/>
            <person name="Berriman M."/>
        </authorList>
    </citation>
    <scope>NUCLEOTIDE SEQUENCE</scope>
    <source>
        <strain evidence="1 2">Y486</strain>
    </source>
</reference>
<protein>
    <submittedName>
        <fullName evidence="1">Uncharacterized protein</fullName>
    </submittedName>
</protein>
<name>F9WL30_TRYVY</name>
<gene>
    <name evidence="1" type="ORF">TvY486_0008640</name>
</gene>
<keyword evidence="2" id="KW-1185">Reference proteome</keyword>
<feature type="non-terminal residue" evidence="1">
    <location>
        <position position="332"/>
    </location>
</feature>
<dbReference type="EMBL" id="CAEX01000656">
    <property type="protein sequence ID" value="CCD18216.1"/>
    <property type="molecule type" value="Genomic_DNA"/>
</dbReference>
<accession>F9WL30</accession>
<proteinExistence type="predicted"/>
<organism evidence="1 2">
    <name type="scientific">Trypanosoma vivax (strain Y486)</name>
    <dbReference type="NCBI Taxonomy" id="1055687"/>
    <lineage>
        <taxon>Eukaryota</taxon>
        <taxon>Discoba</taxon>
        <taxon>Euglenozoa</taxon>
        <taxon>Kinetoplastea</taxon>
        <taxon>Metakinetoplastina</taxon>
        <taxon>Trypanosomatida</taxon>
        <taxon>Trypanosomatidae</taxon>
        <taxon>Trypanosoma</taxon>
        <taxon>Duttonella</taxon>
    </lineage>
</organism>
<dbReference type="Proteomes" id="UP000009027">
    <property type="component" value="Unassembled WGS sequence"/>
</dbReference>
<dbReference type="VEuPathDB" id="TriTrypDB:TvY486_0008640"/>